<organism evidence="2 3">
    <name type="scientific">Mycena albidolilacea</name>
    <dbReference type="NCBI Taxonomy" id="1033008"/>
    <lineage>
        <taxon>Eukaryota</taxon>
        <taxon>Fungi</taxon>
        <taxon>Dikarya</taxon>
        <taxon>Basidiomycota</taxon>
        <taxon>Agaricomycotina</taxon>
        <taxon>Agaricomycetes</taxon>
        <taxon>Agaricomycetidae</taxon>
        <taxon>Agaricales</taxon>
        <taxon>Marasmiineae</taxon>
        <taxon>Mycenaceae</taxon>
        <taxon>Mycena</taxon>
    </lineage>
</organism>
<feature type="compositionally biased region" description="Polar residues" evidence="1">
    <location>
        <begin position="108"/>
        <end position="119"/>
    </location>
</feature>
<feature type="compositionally biased region" description="Basic and acidic residues" evidence="1">
    <location>
        <begin position="177"/>
        <end position="188"/>
    </location>
</feature>
<comment type="caution">
    <text evidence="2">The sequence shown here is derived from an EMBL/GenBank/DDBJ whole genome shotgun (WGS) entry which is preliminary data.</text>
</comment>
<dbReference type="Proteomes" id="UP001218218">
    <property type="component" value="Unassembled WGS sequence"/>
</dbReference>
<protein>
    <submittedName>
        <fullName evidence="2">Uncharacterized protein</fullName>
    </submittedName>
</protein>
<evidence type="ECO:0000313" key="3">
    <source>
        <dbReference type="Proteomes" id="UP001218218"/>
    </source>
</evidence>
<feature type="region of interest" description="Disordered" evidence="1">
    <location>
        <begin position="1"/>
        <end position="39"/>
    </location>
</feature>
<reference evidence="2" key="1">
    <citation type="submission" date="2023-03" db="EMBL/GenBank/DDBJ databases">
        <title>Massive genome expansion in bonnet fungi (Mycena s.s.) driven by repeated elements and novel gene families across ecological guilds.</title>
        <authorList>
            <consortium name="Lawrence Berkeley National Laboratory"/>
            <person name="Harder C.B."/>
            <person name="Miyauchi S."/>
            <person name="Viragh M."/>
            <person name="Kuo A."/>
            <person name="Thoen E."/>
            <person name="Andreopoulos B."/>
            <person name="Lu D."/>
            <person name="Skrede I."/>
            <person name="Drula E."/>
            <person name="Henrissat B."/>
            <person name="Morin E."/>
            <person name="Kohler A."/>
            <person name="Barry K."/>
            <person name="LaButti K."/>
            <person name="Morin E."/>
            <person name="Salamov A."/>
            <person name="Lipzen A."/>
            <person name="Mereny Z."/>
            <person name="Hegedus B."/>
            <person name="Baldrian P."/>
            <person name="Stursova M."/>
            <person name="Weitz H."/>
            <person name="Taylor A."/>
            <person name="Grigoriev I.V."/>
            <person name="Nagy L.G."/>
            <person name="Martin F."/>
            <person name="Kauserud H."/>
        </authorList>
    </citation>
    <scope>NUCLEOTIDE SEQUENCE</scope>
    <source>
        <strain evidence="2">CBHHK002</strain>
    </source>
</reference>
<gene>
    <name evidence="2" type="ORF">DFH08DRAFT_941512</name>
</gene>
<feature type="region of interest" description="Disordered" evidence="1">
    <location>
        <begin position="369"/>
        <end position="396"/>
    </location>
</feature>
<dbReference type="EMBL" id="JARIHO010000047">
    <property type="protein sequence ID" value="KAJ7323167.1"/>
    <property type="molecule type" value="Genomic_DNA"/>
</dbReference>
<keyword evidence="3" id="KW-1185">Reference proteome</keyword>
<evidence type="ECO:0000256" key="1">
    <source>
        <dbReference type="SAM" id="MobiDB-lite"/>
    </source>
</evidence>
<accession>A0AAD6ZHE3</accession>
<proteinExistence type="predicted"/>
<sequence length="741" mass="80274">MQVYRTDDTDAGSAYAGRTRVMRGVSPEDDSPRKETSRILPPFRALDDEKDRIGLSPLAPHLHIHAPILDERVGTRGVGACRRSPRQSESFCPSSARRCGSRYERGGINTQRSGATASLSRGREARMRCRPRAPNCFSLPPARLYHPIPPPPRRPRLHHLGSAAPWAERPCGARPHPSSDWRGMRTRRSADKTTWTAFTIPPEVRERCASSPSHALEGEGPGAGGGCVVTTRPQDMLACAPQGSVPGSAGCAPQGYASHCERAQLGSRARGDAAAREGARDGLDARWPWNRENFAAQAGLRRIRPRVLAGMSGDIRSTYSEHRVVGASRGPRAGYRVAKETDRKGYGEGTISLTVLCVPGGGTEGAYLSEKRTSPITPTPTTPGPPPHGPRSLAATRRHRPRVCAAVAHIAVRAERRGAGSAQCDTWGARRVVRVHIIRSMHLPGLQSARAGTGKCREQDVCGTLHRPEVSDAKSGSPSEELEGGARVVRVSIDARLPCSGGATQDADLDEEYDSGNGVGGRGAERGGMCGVEGGRGGMCTGERAELDLGRGDSDSPIGEEHQRIESLPDQELPIVKEEEQTRSKSVSRRERERTCTLVRGANVPGADRLDIACNKTGKHIRSLRLRHRKSRRGAVQQAARASGEGGGLKHIRFEAFNFKARRVRREEAKDRDERKHSILSASAPLPFWDEHRLLMLSADGTSNLGNEVKPKPKQSMPDFTGNALRPTHRIPADSNGCRCI</sequence>
<name>A0AAD6ZHE3_9AGAR</name>
<feature type="region of interest" description="Disordered" evidence="1">
    <location>
        <begin position="168"/>
        <end position="188"/>
    </location>
</feature>
<feature type="region of interest" description="Disordered" evidence="1">
    <location>
        <begin position="707"/>
        <end position="728"/>
    </location>
</feature>
<feature type="region of interest" description="Disordered" evidence="1">
    <location>
        <begin position="502"/>
        <end position="521"/>
    </location>
</feature>
<feature type="region of interest" description="Disordered" evidence="1">
    <location>
        <begin position="104"/>
        <end position="125"/>
    </location>
</feature>
<feature type="compositionally biased region" description="Pro residues" evidence="1">
    <location>
        <begin position="377"/>
        <end position="389"/>
    </location>
</feature>
<evidence type="ECO:0000313" key="2">
    <source>
        <dbReference type="EMBL" id="KAJ7323167.1"/>
    </source>
</evidence>
<dbReference type="AlphaFoldDB" id="A0AAD6ZHE3"/>